<dbReference type="PANTHER" id="PTHR43991">
    <property type="entry name" value="WD REPEAT PROTEIN (AFU_ORTHOLOGUE AFUA_8G05640)-RELATED"/>
    <property type="match status" value="1"/>
</dbReference>
<evidence type="ECO:0000259" key="3">
    <source>
        <dbReference type="Pfam" id="PF10313"/>
    </source>
</evidence>
<dbReference type="InterPro" id="IPR001680">
    <property type="entry name" value="WD40_rpt"/>
</dbReference>
<keyword evidence="5" id="KW-1185">Reference proteome</keyword>
<feature type="compositionally biased region" description="Low complexity" evidence="2">
    <location>
        <begin position="683"/>
        <end position="695"/>
    </location>
</feature>
<feature type="region of interest" description="Disordered" evidence="2">
    <location>
        <begin position="664"/>
        <end position="761"/>
    </location>
</feature>
<organism evidence="4 5">
    <name type="scientific">Schizopora paradoxa</name>
    <dbReference type="NCBI Taxonomy" id="27342"/>
    <lineage>
        <taxon>Eukaryota</taxon>
        <taxon>Fungi</taxon>
        <taxon>Dikarya</taxon>
        <taxon>Basidiomycota</taxon>
        <taxon>Agaricomycotina</taxon>
        <taxon>Agaricomycetes</taxon>
        <taxon>Hymenochaetales</taxon>
        <taxon>Schizoporaceae</taxon>
        <taxon>Schizopora</taxon>
    </lineage>
</organism>
<feature type="region of interest" description="Disordered" evidence="2">
    <location>
        <begin position="595"/>
        <end position="640"/>
    </location>
</feature>
<feature type="region of interest" description="Disordered" evidence="2">
    <location>
        <begin position="354"/>
        <end position="383"/>
    </location>
</feature>
<evidence type="ECO:0000256" key="1">
    <source>
        <dbReference type="PROSITE-ProRule" id="PRU00221"/>
    </source>
</evidence>
<dbReference type="STRING" id="27342.A0A0H2RT16"/>
<reference evidence="4 5" key="1">
    <citation type="submission" date="2015-04" db="EMBL/GenBank/DDBJ databases">
        <title>Complete genome sequence of Schizopora paradoxa KUC8140, a cosmopolitan wood degrader in East Asia.</title>
        <authorList>
            <consortium name="DOE Joint Genome Institute"/>
            <person name="Min B."/>
            <person name="Park H."/>
            <person name="Jang Y."/>
            <person name="Kim J.-J."/>
            <person name="Kim K.H."/>
            <person name="Pangilinan J."/>
            <person name="Lipzen A."/>
            <person name="Riley R."/>
            <person name="Grigoriev I.V."/>
            <person name="Spatafora J.W."/>
            <person name="Choi I.-G."/>
        </authorList>
    </citation>
    <scope>NUCLEOTIDE SEQUENCE [LARGE SCALE GENOMIC DNA]</scope>
    <source>
        <strain evidence="4 5">KUC8140</strain>
    </source>
</reference>
<feature type="compositionally biased region" description="Low complexity" evidence="2">
    <location>
        <begin position="748"/>
        <end position="761"/>
    </location>
</feature>
<dbReference type="SMART" id="SM00320">
    <property type="entry name" value="WD40"/>
    <property type="match status" value="3"/>
</dbReference>
<keyword evidence="1" id="KW-0853">WD repeat</keyword>
<feature type="compositionally biased region" description="Polar residues" evidence="2">
    <location>
        <begin position="703"/>
        <end position="721"/>
    </location>
</feature>
<sequence length="820" mass="89564">MALTTSLQRSEPALLSSKPTSAAPSTLKIAHVQLRNLVVCPKDQGVVWYVSETNIVEQDVRAVDSVPHVLAHTMFTPVCLDAICLDDGNVLLVAGGQEAELFLGLYSFMSKTCTIPNSSEGSTSNSHKTFQMSEEIWRHLSVLAGSINNSVMLYVPPIPPCTSREYFEQNEVPFTKPNPRFVVSNNDCSIKIFEVNTSKDGFGRRVSPHARRQLRREEHVDRYQRIGALKLTVPINHTSISPDGSTLLSCGDSSTVHLHRISPWAPGMPLKFEHIASYTLPQPSIDNSSLMTTPPISPYLPYAFVDGQWTVGGGPLCSCFSTAWNSDGSKFAVASQEGMVVVWDVRSGEPLPKARWETSRRDLKPPEAARTPATTNSRSHPSVAMGTAEEELIPSAEEHLQTLYTSDPWVFVDSNVHAPAWGVRCVKFSKNISGQEVLVFTEHASFVHVIDADTFEKHDVIRIPHIRPSASTSLASMSAQHVAAMDSDYAFHAALAVERRRISGSPFDVTSLVALRRQTIQNLYSANEVSSSSAAVPYAYLDVPRVLSSTVPLSRSPEPMISEIGQDGFHNMGLASGQNFHDRAADEVPTFMRRDTTQHRPFVPRVRRSRLSSTRSGGLATRSAVRGPQPYSSSGSALSDDDAHVVVMPSFENEEIEQGIRESLSAHGINVLPPRRRRHTEESSVAQSSNESSSSVPERQESRPSQQAASGSTEATQTSTDDAIEIDDPMSDNECTPPPIIPPPPLPSTSVTTTTTTQTPTAVQSLPPCHELIENTSRLDIGGVAFDPSGTCMYIATVDGISEWTIKGSTTRWWSKGGWL</sequence>
<dbReference type="Gene3D" id="2.130.10.10">
    <property type="entry name" value="YVTN repeat-like/Quinoprotein amine dehydrogenase"/>
    <property type="match status" value="1"/>
</dbReference>
<dbReference type="InterPro" id="IPR019417">
    <property type="entry name" value="DUF2415"/>
</dbReference>
<dbReference type="AlphaFoldDB" id="A0A0H2RT16"/>
<proteinExistence type="predicted"/>
<dbReference type="PROSITE" id="PS50082">
    <property type="entry name" value="WD_REPEATS_2"/>
    <property type="match status" value="1"/>
</dbReference>
<dbReference type="EMBL" id="KQ086112">
    <property type="protein sequence ID" value="KLO07961.1"/>
    <property type="molecule type" value="Genomic_DNA"/>
</dbReference>
<evidence type="ECO:0000313" key="4">
    <source>
        <dbReference type="EMBL" id="KLO07961.1"/>
    </source>
</evidence>
<dbReference type="InterPro" id="IPR015943">
    <property type="entry name" value="WD40/YVTN_repeat-like_dom_sf"/>
</dbReference>
<name>A0A0H2RT16_9AGAM</name>
<feature type="domain" description="DUF2415" evidence="3">
    <location>
        <begin position="423"/>
        <end position="461"/>
    </location>
</feature>
<accession>A0A0H2RT16</accession>
<feature type="compositionally biased region" description="Basic and acidic residues" evidence="2">
    <location>
        <begin position="354"/>
        <end position="367"/>
    </location>
</feature>
<feature type="compositionally biased region" description="Acidic residues" evidence="2">
    <location>
        <begin position="722"/>
        <end position="731"/>
    </location>
</feature>
<dbReference type="Proteomes" id="UP000053477">
    <property type="component" value="Unassembled WGS sequence"/>
</dbReference>
<feature type="region of interest" description="Disordered" evidence="2">
    <location>
        <begin position="1"/>
        <end position="20"/>
    </location>
</feature>
<feature type="repeat" description="WD" evidence="1">
    <location>
        <begin position="321"/>
        <end position="353"/>
    </location>
</feature>
<dbReference type="OrthoDB" id="64353at2759"/>
<dbReference type="InParanoid" id="A0A0H2RT16"/>
<dbReference type="Pfam" id="PF10313">
    <property type="entry name" value="DUF2415"/>
    <property type="match status" value="1"/>
</dbReference>
<dbReference type="InterPro" id="IPR036322">
    <property type="entry name" value="WD40_repeat_dom_sf"/>
</dbReference>
<dbReference type="SUPFAM" id="SSF50978">
    <property type="entry name" value="WD40 repeat-like"/>
    <property type="match status" value="1"/>
</dbReference>
<protein>
    <recommendedName>
        <fullName evidence="3">DUF2415 domain-containing protein</fullName>
    </recommendedName>
</protein>
<evidence type="ECO:0000256" key="2">
    <source>
        <dbReference type="SAM" id="MobiDB-lite"/>
    </source>
</evidence>
<dbReference type="PANTHER" id="PTHR43991:SF9">
    <property type="entry name" value="DUF2415 DOMAIN-CONTAINING PROTEIN"/>
    <property type="match status" value="1"/>
</dbReference>
<dbReference type="Pfam" id="PF00400">
    <property type="entry name" value="WD40"/>
    <property type="match status" value="1"/>
</dbReference>
<evidence type="ECO:0000313" key="5">
    <source>
        <dbReference type="Proteomes" id="UP000053477"/>
    </source>
</evidence>
<feature type="compositionally biased region" description="Pro residues" evidence="2">
    <location>
        <begin position="736"/>
        <end position="747"/>
    </location>
</feature>
<gene>
    <name evidence="4" type="ORF">SCHPADRAFT_1001276</name>
</gene>